<dbReference type="GO" id="GO:0004345">
    <property type="term" value="F:glucose-6-phosphate dehydrogenase activity"/>
    <property type="evidence" value="ECO:0007669"/>
    <property type="project" value="UniProtKB-UniRule"/>
</dbReference>
<feature type="active site" description="Proton acceptor" evidence="6">
    <location>
        <position position="242"/>
    </location>
</feature>
<accession>A0A1X7MTC6</accession>
<evidence type="ECO:0000256" key="1">
    <source>
        <dbReference type="ARBA" id="ARBA00004937"/>
    </source>
</evidence>
<keyword evidence="3 6" id="KW-0521">NADP</keyword>
<dbReference type="Gene3D" id="3.40.50.720">
    <property type="entry name" value="NAD(P)-binding Rossmann-like Domain"/>
    <property type="match status" value="1"/>
</dbReference>
<name>A0A1X7MTC6_9LACT</name>
<feature type="domain" description="Glucose-6-phosphate dehydrogenase C-terminal" evidence="8">
    <location>
        <begin position="191"/>
        <end position="480"/>
    </location>
</feature>
<evidence type="ECO:0000256" key="5">
    <source>
        <dbReference type="ARBA" id="ARBA00023277"/>
    </source>
</evidence>
<gene>
    <name evidence="6" type="primary">zwf</name>
    <name evidence="9" type="ORF">SAMN04488700_0829</name>
</gene>
<dbReference type="NCBIfam" id="TIGR00871">
    <property type="entry name" value="zwf"/>
    <property type="match status" value="1"/>
</dbReference>
<dbReference type="Pfam" id="PF02781">
    <property type="entry name" value="G6PD_C"/>
    <property type="match status" value="1"/>
</dbReference>
<dbReference type="SUPFAM" id="SSF55347">
    <property type="entry name" value="Glyceraldehyde-3-phosphate dehydrogenase-like, C-terminal domain"/>
    <property type="match status" value="1"/>
</dbReference>
<dbReference type="STRING" id="1073423.SAMN04488700_0829"/>
<dbReference type="InterPro" id="IPR022675">
    <property type="entry name" value="G6P_DH_C"/>
</dbReference>
<reference evidence="9 10" key="1">
    <citation type="submission" date="2017-04" db="EMBL/GenBank/DDBJ databases">
        <authorList>
            <person name="Afonso C.L."/>
            <person name="Miller P.J."/>
            <person name="Scott M.A."/>
            <person name="Spackman E."/>
            <person name="Goraichik I."/>
            <person name="Dimitrov K.M."/>
            <person name="Suarez D.L."/>
            <person name="Swayne D.E."/>
        </authorList>
    </citation>
    <scope>NUCLEOTIDE SEQUENCE [LARGE SCALE GENOMIC DNA]</scope>
    <source>
        <strain evidence="9 10">LMG26642</strain>
    </source>
</reference>
<dbReference type="AlphaFoldDB" id="A0A1X7MTC6"/>
<comment type="pathway">
    <text evidence="1 6">Carbohydrate degradation; pentose phosphate pathway; D-ribulose 5-phosphate from D-glucose 6-phosphate (oxidative stage): step 1/3.</text>
</comment>
<feature type="binding site" evidence="6">
    <location>
        <position position="48"/>
    </location>
    <ligand>
        <name>NADP(+)</name>
        <dbReference type="ChEBI" id="CHEBI:58349"/>
    </ligand>
</feature>
<dbReference type="Gene3D" id="3.30.360.10">
    <property type="entry name" value="Dihydrodipicolinate Reductase, domain 2"/>
    <property type="match status" value="1"/>
</dbReference>
<dbReference type="InterPro" id="IPR036291">
    <property type="entry name" value="NAD(P)-bd_dom_sf"/>
</dbReference>
<dbReference type="Proteomes" id="UP000193435">
    <property type="component" value="Unassembled WGS sequence"/>
</dbReference>
<dbReference type="GO" id="GO:0005829">
    <property type="term" value="C:cytosol"/>
    <property type="evidence" value="ECO:0007669"/>
    <property type="project" value="TreeGrafter"/>
</dbReference>
<dbReference type="SUPFAM" id="SSF51735">
    <property type="entry name" value="NAD(P)-binding Rossmann-fold domains"/>
    <property type="match status" value="1"/>
</dbReference>
<dbReference type="RefSeq" id="WP_085559070.1">
    <property type="nucleotide sequence ID" value="NZ_FOAH01000006.1"/>
</dbReference>
<dbReference type="PIRSF" id="PIRSF000110">
    <property type="entry name" value="G6PD"/>
    <property type="match status" value="1"/>
</dbReference>
<sequence>MSEEQSGGLIVLFGATGDLTSRMLLPALHQLYQRGLLSENFALIGAARTTMSDEAFQKYVKKSVENGPNFTKLNEAFLDHCRYLATDNTNIEDLKELRKKLKQLSKEFETPEEYIYYYSISPELYGETTNNIKKAQITELKGNHRVIVEKPVGDSLKAAKKYHHLFLDVFDEKNIYYMDHFPGMDFIQNILATRFFNPFIEGIWNNQFIENIQISLPENLSIGTRGNYYDKTGVLLDMFQNHLLQILSLVAMELPDKLTTESIHANKLAILKNLPLFTKEQVEKKVVRGQYKADSLGEFKSYRDEKNVPSDSNTDTYVAIELAIDTPRWKGVPFYLRTGKALIEDYTAIDILLKPTGKKALDVPTRLTFMAEPTQGFSLVLNQKTPNNKYEPLTTFIGPDRKTFKDKYIAHPYENMIHDALAGERIYFPTFPEIKEQWRITDSILSAWEQLPAPPFPNYQANTFGPLEAEELLTKNNHAWIKRI</sequence>
<dbReference type="GO" id="GO:0050661">
    <property type="term" value="F:NADP binding"/>
    <property type="evidence" value="ECO:0007669"/>
    <property type="project" value="UniProtKB-UniRule"/>
</dbReference>
<dbReference type="Pfam" id="PF00479">
    <property type="entry name" value="G6PD_N"/>
    <property type="match status" value="1"/>
</dbReference>
<proteinExistence type="inferred from homology"/>
<dbReference type="InterPro" id="IPR022674">
    <property type="entry name" value="G6P_DH_NAD-bd"/>
</dbReference>
<evidence type="ECO:0000259" key="7">
    <source>
        <dbReference type="Pfam" id="PF00479"/>
    </source>
</evidence>
<evidence type="ECO:0000259" key="8">
    <source>
        <dbReference type="Pfam" id="PF02781"/>
    </source>
</evidence>
<dbReference type="GO" id="GO:0006006">
    <property type="term" value="P:glucose metabolic process"/>
    <property type="evidence" value="ECO:0007669"/>
    <property type="project" value="UniProtKB-KW"/>
</dbReference>
<evidence type="ECO:0000256" key="3">
    <source>
        <dbReference type="ARBA" id="ARBA00022857"/>
    </source>
</evidence>
<evidence type="ECO:0000313" key="9">
    <source>
        <dbReference type="EMBL" id="SMH28070.1"/>
    </source>
</evidence>
<keyword evidence="10" id="KW-1185">Reference proteome</keyword>
<dbReference type="EC" id="1.1.1.49" evidence="6"/>
<dbReference type="PANTHER" id="PTHR23429">
    <property type="entry name" value="GLUCOSE-6-PHOSPHATE 1-DEHYDROGENASE G6PD"/>
    <property type="match status" value="1"/>
</dbReference>
<evidence type="ECO:0000256" key="2">
    <source>
        <dbReference type="ARBA" id="ARBA00022526"/>
    </source>
</evidence>
<feature type="binding site" evidence="6">
    <location>
        <position position="180"/>
    </location>
    <ligand>
        <name>substrate</name>
    </ligand>
</feature>
<dbReference type="PANTHER" id="PTHR23429:SF0">
    <property type="entry name" value="GLUCOSE-6-PHOSPHATE 1-DEHYDROGENASE"/>
    <property type="match status" value="1"/>
</dbReference>
<dbReference type="UniPathway" id="UPA00115">
    <property type="reaction ID" value="UER00408"/>
</dbReference>
<keyword evidence="5 6" id="KW-0119">Carbohydrate metabolism</keyword>
<comment type="catalytic activity">
    <reaction evidence="6">
        <text>D-glucose 6-phosphate + NADP(+) = 6-phospho-D-glucono-1,5-lactone + NADPH + H(+)</text>
        <dbReference type="Rhea" id="RHEA:15841"/>
        <dbReference type="ChEBI" id="CHEBI:15378"/>
        <dbReference type="ChEBI" id="CHEBI:57783"/>
        <dbReference type="ChEBI" id="CHEBI:57955"/>
        <dbReference type="ChEBI" id="CHEBI:58349"/>
        <dbReference type="ChEBI" id="CHEBI:61548"/>
        <dbReference type="EC" id="1.1.1.49"/>
    </reaction>
</comment>
<protein>
    <recommendedName>
        <fullName evidence="6">Glucose-6-phosphate 1-dehydrogenase</fullName>
        <shortName evidence="6">G6PD</shortName>
        <ecNumber evidence="6">1.1.1.49</ecNumber>
    </recommendedName>
</protein>
<feature type="binding site" evidence="6">
    <location>
        <position position="150"/>
    </location>
    <ligand>
        <name>NADP(+)</name>
        <dbReference type="ChEBI" id="CHEBI:58349"/>
    </ligand>
</feature>
<evidence type="ECO:0000256" key="4">
    <source>
        <dbReference type="ARBA" id="ARBA00023002"/>
    </source>
</evidence>
<dbReference type="GO" id="GO:0009051">
    <property type="term" value="P:pentose-phosphate shunt, oxidative branch"/>
    <property type="evidence" value="ECO:0007669"/>
    <property type="project" value="TreeGrafter"/>
</dbReference>
<evidence type="ECO:0000313" key="10">
    <source>
        <dbReference type="Proteomes" id="UP000193435"/>
    </source>
</evidence>
<comment type="caution">
    <text evidence="6">Lacks conserved residue(s) required for the propagation of feature annotation.</text>
</comment>
<dbReference type="EMBL" id="FXBJ01000002">
    <property type="protein sequence ID" value="SMH28070.1"/>
    <property type="molecule type" value="Genomic_DNA"/>
</dbReference>
<dbReference type="InterPro" id="IPR001282">
    <property type="entry name" value="G6P_DH"/>
</dbReference>
<evidence type="ECO:0000256" key="6">
    <source>
        <dbReference type="HAMAP-Rule" id="MF_00966"/>
    </source>
</evidence>
<feature type="binding site" evidence="6">
    <location>
        <position position="237"/>
    </location>
    <ligand>
        <name>substrate</name>
    </ligand>
</feature>
<dbReference type="OrthoDB" id="9802739at2"/>
<feature type="binding site" evidence="6">
    <location>
        <position position="340"/>
    </location>
    <ligand>
        <name>substrate</name>
    </ligand>
</feature>
<feature type="binding site" evidence="6">
    <location>
        <position position="218"/>
    </location>
    <ligand>
        <name>substrate</name>
    </ligand>
</feature>
<comment type="similarity">
    <text evidence="6">Belongs to the glucose-6-phosphate dehydrogenase family.</text>
</comment>
<organism evidence="9 10">
    <name type="scientific">Carnobacterium iners</name>
    <dbReference type="NCBI Taxonomy" id="1073423"/>
    <lineage>
        <taxon>Bacteria</taxon>
        <taxon>Bacillati</taxon>
        <taxon>Bacillota</taxon>
        <taxon>Bacilli</taxon>
        <taxon>Lactobacillales</taxon>
        <taxon>Carnobacteriaceae</taxon>
        <taxon>Carnobacterium</taxon>
    </lineage>
</organism>
<keyword evidence="2 6" id="KW-0313">Glucose metabolism</keyword>
<feature type="domain" description="Glucose-6-phosphate dehydrogenase NAD-binding" evidence="7">
    <location>
        <begin position="11"/>
        <end position="189"/>
    </location>
</feature>
<comment type="function">
    <text evidence="6">Catalyzes the oxidation of glucose 6-phosphate to 6-phosphogluconolactone.</text>
</comment>
<dbReference type="HAMAP" id="MF_00966">
    <property type="entry name" value="G6PD"/>
    <property type="match status" value="1"/>
</dbReference>
<keyword evidence="4 6" id="KW-0560">Oxidoreductase</keyword>
<dbReference type="PRINTS" id="PR00079">
    <property type="entry name" value="G6PDHDRGNASE"/>
</dbReference>